<reference evidence="2 3" key="1">
    <citation type="journal article" date="2011" name="J. Biotechnol.">
        <title>High-quality genome sequence of Pichia pastoris CBS7435.</title>
        <authorList>
            <person name="Kuberl A."/>
            <person name="Schneider J."/>
            <person name="Thallinger G.G."/>
            <person name="Anderl I."/>
            <person name="Wibberg D."/>
            <person name="Hajek T."/>
            <person name="Jaenicke S."/>
            <person name="Brinkrolf K."/>
            <person name="Goesmann A."/>
            <person name="Szczepanowski R."/>
            <person name="Puhler A."/>
            <person name="Schwab H."/>
            <person name="Glieder A."/>
            <person name="Pichler H."/>
        </authorList>
    </citation>
    <scope>NUCLEOTIDE SEQUENCE [LARGE SCALE GENOMIC DNA]</scope>
    <source>
        <strain evidence="3">ATCC 76273 / CBS 7435 / CECT 11047 / NRRL Y-11430 / Wegner 21-1</strain>
    </source>
</reference>
<dbReference type="Gene3D" id="3.90.1150.10">
    <property type="entry name" value="Aspartate Aminotransferase, domain 1"/>
    <property type="match status" value="1"/>
</dbReference>
<proteinExistence type="predicted"/>
<feature type="domain" description="Aminotransferase class V" evidence="1">
    <location>
        <begin position="55"/>
        <end position="475"/>
    </location>
</feature>
<dbReference type="Pfam" id="PF00266">
    <property type="entry name" value="Aminotran_5"/>
    <property type="match status" value="1"/>
</dbReference>
<dbReference type="PANTHER" id="PTHR14237:SF80">
    <property type="entry name" value="MOLYBDENUM COFACTOR SULFURASE"/>
    <property type="match status" value="1"/>
</dbReference>
<reference evidence="2 3" key="3">
    <citation type="journal article" date="2016" name="FEMS Yeast Res.">
        <title>Curation of the genome annotation of Pichia pastoris (Komagataella phaffii) CBS7435 from gene level to protein function.</title>
        <authorList>
            <person name="Valli M."/>
            <person name="Tatto N.E."/>
            <person name="Peymann A."/>
            <person name="Gruber C."/>
            <person name="Landes N."/>
            <person name="Ekker H."/>
            <person name="Thallinger G.G."/>
            <person name="Mattanovich D."/>
            <person name="Gasser B."/>
            <person name="Graf A.B."/>
        </authorList>
    </citation>
    <scope>GENOME REANNOTATION</scope>
    <source>
        <strain evidence="2 3">ATCC 76273 / CBS 7435 / CECT 11047 / NRRL Y-11430 / Wegner 21-1</strain>
    </source>
</reference>
<name>F2QVZ3_KOMPC</name>
<protein>
    <recommendedName>
        <fullName evidence="1">Aminotransferase class V domain-containing protein</fullName>
    </recommendedName>
</protein>
<dbReference type="PANTHER" id="PTHR14237">
    <property type="entry name" value="MOLYBDOPTERIN COFACTOR SULFURASE MOSC"/>
    <property type="match status" value="1"/>
</dbReference>
<organism evidence="2 3">
    <name type="scientific">Komagataella phaffii (strain ATCC 76273 / CBS 7435 / CECT 11047 / NRRL Y-11430 / Wegner 21-1)</name>
    <name type="common">Yeast</name>
    <name type="synonym">Pichia pastoris</name>
    <dbReference type="NCBI Taxonomy" id="981350"/>
    <lineage>
        <taxon>Eukaryota</taxon>
        <taxon>Fungi</taxon>
        <taxon>Dikarya</taxon>
        <taxon>Ascomycota</taxon>
        <taxon>Saccharomycotina</taxon>
        <taxon>Pichiomycetes</taxon>
        <taxon>Pichiales</taxon>
        <taxon>Pichiaceae</taxon>
        <taxon>Komagataella</taxon>
    </lineage>
</organism>
<reference key="2">
    <citation type="submission" date="2011-04" db="EMBL/GenBank/DDBJ databases">
        <title>High-quality genome sequence of Pichia pastoris CBS 7435.</title>
        <authorList>
            <person name="Kueberl A."/>
            <person name="Schneider J."/>
            <person name="Thallinger G.G."/>
            <person name="Anderl I."/>
            <person name="Wibberg D."/>
            <person name="Hajek T."/>
            <person name="Jaenicke S."/>
            <person name="Brinkrolf K."/>
            <person name="Goesmann A."/>
            <person name="Szczepanowski R."/>
            <person name="Puehler A."/>
            <person name="Schwab H."/>
            <person name="Glieder A."/>
            <person name="Pichler H."/>
        </authorList>
    </citation>
    <scope>NUCLEOTIDE SEQUENCE</scope>
    <source>
        <strain>CBS 7435</strain>
    </source>
</reference>
<dbReference type="Gene3D" id="3.40.640.10">
    <property type="entry name" value="Type I PLP-dependent aspartate aminotransferase-like (Major domain)"/>
    <property type="match status" value="1"/>
</dbReference>
<sequence>MVTVSLGKALSVIPYPKVHLDKFPPTRKPDDANKTYQPNLDRIRRSQYPYLKDLTYLDHAGTTLYPVSSLQQTVRLLSGSCMGNPHSISQCSQVSTHIVQEARDVVYSLLDADADEYDVIFVANASQGVKLVVEGFRDTFEDFDYVYSIDSHTSLIGPRTVAKHFKCFKDPYSVVEEYSLETPQRPVLVSWTGQSNFTGERFPNSQYNLLFKSISGKVYTLLDAASLSTSKPPSLRNLTSLAKPDFVVLSLYKILGYPDIGALVCKKSAGNYVFSGKKYFSGGTVEQVALYTDYAKRNLELHSILEEGTLPIHTLAALISSYKAFLSLYGSFFNISDHVNHITAEAYAQMKNLVHDNGVALVRFYGSETYGDANLHGPIIAFNLFDSSGEPIGYSKVEKAAFKNNVCLRVGAMCNYGGLAQHLGTKDAQFFKEAQVCNFICGDENDIVDQDKKSHRGVVRISFGAMTSEKDIQILIKMLSEFLSITLP</sequence>
<dbReference type="SUPFAM" id="SSF53383">
    <property type="entry name" value="PLP-dependent transferases"/>
    <property type="match status" value="1"/>
</dbReference>
<dbReference type="InterPro" id="IPR015422">
    <property type="entry name" value="PyrdxlP-dep_Trfase_small"/>
</dbReference>
<dbReference type="InterPro" id="IPR000192">
    <property type="entry name" value="Aminotrans_V_dom"/>
</dbReference>
<dbReference type="AlphaFoldDB" id="F2QVZ3"/>
<dbReference type="GO" id="GO:0043545">
    <property type="term" value="P:molybdopterin cofactor metabolic process"/>
    <property type="evidence" value="ECO:0007669"/>
    <property type="project" value="TreeGrafter"/>
</dbReference>
<dbReference type="Proteomes" id="UP000006853">
    <property type="component" value="Chromosome 3"/>
</dbReference>
<keyword evidence="3" id="KW-1185">Reference proteome</keyword>
<dbReference type="HOGENOM" id="CLU_010913_2_0_1"/>
<evidence type="ECO:0000259" key="1">
    <source>
        <dbReference type="Pfam" id="PF00266"/>
    </source>
</evidence>
<evidence type="ECO:0000313" key="3">
    <source>
        <dbReference type="Proteomes" id="UP000006853"/>
    </source>
</evidence>
<dbReference type="EMBL" id="FR839630">
    <property type="protein sequence ID" value="CCA39571.1"/>
    <property type="molecule type" value="Genomic_DNA"/>
</dbReference>
<dbReference type="InterPro" id="IPR015424">
    <property type="entry name" value="PyrdxlP-dep_Trfase"/>
</dbReference>
<dbReference type="InterPro" id="IPR015421">
    <property type="entry name" value="PyrdxlP-dep_Trfase_major"/>
</dbReference>
<gene>
    <name evidence="2" type="ordered locus">PP7435_Chr3-0614</name>
</gene>
<dbReference type="GO" id="GO:0008265">
    <property type="term" value="F:molybdenum cofactor sulfurtransferase activity"/>
    <property type="evidence" value="ECO:0007669"/>
    <property type="project" value="TreeGrafter"/>
</dbReference>
<evidence type="ECO:0000313" key="2">
    <source>
        <dbReference type="EMBL" id="CCA39571.1"/>
    </source>
</evidence>
<accession>F2QVZ3</accession>